<dbReference type="Proteomes" id="UP000001441">
    <property type="component" value="Chromosome"/>
</dbReference>
<dbReference type="eggNOG" id="COG0784">
    <property type="taxonomic scope" value="Bacteria"/>
</dbReference>
<dbReference type="SUPFAM" id="SSF55874">
    <property type="entry name" value="ATPase domain of HSP90 chaperone/DNA topoisomerase II/histidine kinase"/>
    <property type="match status" value="1"/>
</dbReference>
<dbReference type="InterPro" id="IPR036097">
    <property type="entry name" value="HisK_dim/P_sf"/>
</dbReference>
<evidence type="ECO:0000256" key="7">
    <source>
        <dbReference type="SAM" id="Coils"/>
    </source>
</evidence>
<dbReference type="PRINTS" id="PR00344">
    <property type="entry name" value="BCTRLSENSOR"/>
</dbReference>
<keyword evidence="12" id="KW-1185">Reference proteome</keyword>
<feature type="coiled-coil region" evidence="7">
    <location>
        <begin position="10"/>
        <end position="37"/>
    </location>
</feature>
<dbReference type="CDD" id="cd00082">
    <property type="entry name" value="HisKA"/>
    <property type="match status" value="1"/>
</dbReference>
<keyword evidence="3 6" id="KW-0597">Phosphoprotein</keyword>
<dbReference type="Pfam" id="PF00989">
    <property type="entry name" value="PAS"/>
    <property type="match status" value="1"/>
</dbReference>
<dbReference type="InterPro" id="IPR004358">
    <property type="entry name" value="Sig_transdc_His_kin-like_C"/>
</dbReference>
<dbReference type="EC" id="2.7.13.3" evidence="2"/>
<dbReference type="InterPro" id="IPR005467">
    <property type="entry name" value="His_kinase_dom"/>
</dbReference>
<dbReference type="InterPro" id="IPR003594">
    <property type="entry name" value="HATPase_dom"/>
</dbReference>
<accession>D3RPR6</accession>
<gene>
    <name evidence="11" type="ordered locus">Alvin_0699</name>
</gene>
<dbReference type="SMART" id="SM00387">
    <property type="entry name" value="HATPase_c"/>
    <property type="match status" value="1"/>
</dbReference>
<comment type="catalytic activity">
    <reaction evidence="1">
        <text>ATP + protein L-histidine = ADP + protein N-phospho-L-histidine.</text>
        <dbReference type="EC" id="2.7.13.3"/>
    </reaction>
</comment>
<dbReference type="PROSITE" id="PS50112">
    <property type="entry name" value="PAS"/>
    <property type="match status" value="1"/>
</dbReference>
<dbReference type="PANTHER" id="PTHR43547:SF2">
    <property type="entry name" value="HYBRID SIGNAL TRANSDUCTION HISTIDINE KINASE C"/>
    <property type="match status" value="1"/>
</dbReference>
<dbReference type="SUPFAM" id="SSF55785">
    <property type="entry name" value="PYP-like sensor domain (PAS domain)"/>
    <property type="match status" value="1"/>
</dbReference>
<dbReference type="RefSeq" id="WP_012969924.1">
    <property type="nucleotide sequence ID" value="NC_013851.1"/>
</dbReference>
<dbReference type="SMART" id="SM00448">
    <property type="entry name" value="REC"/>
    <property type="match status" value="1"/>
</dbReference>
<sequence>MSHRRHPSSIDRLRAENAELSARLEEAEDTLRAIREGEVDAIIVSGSQGDRVFSLTETENLHRQMVETMNEAGLAISPDGLLLYCNERAATLLRRPRAALLGYRLGEFVAPQDHQRFEALLGASGRGRADDRIVFCTPDGGAVPLHLWASRLVRPEGSMICLVGTDLTRLEAERALIAQLEEQQQALSASRAEALAMAEQALAAQERAARSAQELLEMDRRKDAFLATLSHELRNPLASIGHALGALRLFGGEDGSEALEALAIIERQFAHLVRLLDDLLEVSRITCGKIDLRTQPVELSGVIRGALETIRPQIAAADLHLAIRLPPEPLWLEADPVRLTQVFGNLLDNAIKYSEPQGEIRLEAEPRDGGVLVRVIDTGIGIPADLLPHLFELFRQGDPGQSPGAGGLGIGLSLVKRLTELHGGWVEARSAGPGQGSEIRVFLPATAAPPACEVRPPVHRVEPAIDPSGRRRVLIVDDNRDAANSLAALLRRKGATTRTAFDGPSALAQLAEDGADLVILDIGMPGMDGHEVARRIRRQPELAHTRLIAMSGLGQASDRHRSLQAGFDDHLVKPVALDVLDRLLDRAGDPAAQLRARDPGDTLDSGDAVNGATLTPAAASLVHDLAQPLNTVGCYAVAARNLLAKSGHESGPLYNALCGIEQQIRIAGAGLDRLRGFLHETKRQTCQDDTKVAKNRPS</sequence>
<dbReference type="InterPro" id="IPR001789">
    <property type="entry name" value="Sig_transdc_resp-reg_receiver"/>
</dbReference>
<dbReference type="Gene3D" id="3.30.450.20">
    <property type="entry name" value="PAS domain"/>
    <property type="match status" value="1"/>
</dbReference>
<dbReference type="Gene3D" id="1.10.287.130">
    <property type="match status" value="2"/>
</dbReference>
<reference evidence="11 12" key="1">
    <citation type="journal article" date="2011" name="Stand. Genomic Sci.">
        <title>Complete genome sequence of Allochromatium vinosum DSM 180(T).</title>
        <authorList>
            <person name="Weissgerber T."/>
            <person name="Zigann R."/>
            <person name="Bruce D."/>
            <person name="Chang Y.J."/>
            <person name="Detter J.C."/>
            <person name="Han C."/>
            <person name="Hauser L."/>
            <person name="Jeffries C.D."/>
            <person name="Land M."/>
            <person name="Munk A.C."/>
            <person name="Tapia R."/>
            <person name="Dahl C."/>
        </authorList>
    </citation>
    <scope>NUCLEOTIDE SEQUENCE [LARGE SCALE GENOMIC DNA]</scope>
    <source>
        <strain evidence="12">ATCC 17899 / DSM 180 / NBRC 103801 / NCIMB 10441 / D</strain>
    </source>
</reference>
<dbReference type="STRING" id="572477.Alvin_0699"/>
<dbReference type="AlphaFoldDB" id="D3RPR6"/>
<dbReference type="Pfam" id="PF02518">
    <property type="entry name" value="HATPase_c"/>
    <property type="match status" value="1"/>
</dbReference>
<dbReference type="GO" id="GO:0000155">
    <property type="term" value="F:phosphorelay sensor kinase activity"/>
    <property type="evidence" value="ECO:0007669"/>
    <property type="project" value="InterPro"/>
</dbReference>
<evidence type="ECO:0000259" key="10">
    <source>
        <dbReference type="PROSITE" id="PS50112"/>
    </source>
</evidence>
<name>D3RPR6_ALLVD</name>
<dbReference type="InterPro" id="IPR036890">
    <property type="entry name" value="HATPase_C_sf"/>
</dbReference>
<dbReference type="InterPro" id="IPR011006">
    <property type="entry name" value="CheY-like_superfamily"/>
</dbReference>
<dbReference type="SMART" id="SM00388">
    <property type="entry name" value="HisKA"/>
    <property type="match status" value="1"/>
</dbReference>
<evidence type="ECO:0000313" key="11">
    <source>
        <dbReference type="EMBL" id="ADC61648.1"/>
    </source>
</evidence>
<keyword evidence="7" id="KW-0175">Coiled coil</keyword>
<feature type="coiled-coil region" evidence="7">
    <location>
        <begin position="170"/>
        <end position="215"/>
    </location>
</feature>
<feature type="domain" description="Histidine kinase" evidence="8">
    <location>
        <begin position="228"/>
        <end position="447"/>
    </location>
</feature>
<evidence type="ECO:0000256" key="5">
    <source>
        <dbReference type="ARBA" id="ARBA00022777"/>
    </source>
</evidence>
<dbReference type="CDD" id="cd00075">
    <property type="entry name" value="HATPase"/>
    <property type="match status" value="1"/>
</dbReference>
<keyword evidence="4" id="KW-0808">Transferase</keyword>
<dbReference type="SUPFAM" id="SSF52172">
    <property type="entry name" value="CheY-like"/>
    <property type="match status" value="1"/>
</dbReference>
<organism evidence="11 12">
    <name type="scientific">Allochromatium vinosum (strain ATCC 17899 / DSM 180 / NBRC 103801 / NCIMB 10441 / D)</name>
    <name type="common">Chromatium vinosum</name>
    <dbReference type="NCBI Taxonomy" id="572477"/>
    <lineage>
        <taxon>Bacteria</taxon>
        <taxon>Pseudomonadati</taxon>
        <taxon>Pseudomonadota</taxon>
        <taxon>Gammaproteobacteria</taxon>
        <taxon>Chromatiales</taxon>
        <taxon>Chromatiaceae</taxon>
        <taxon>Allochromatium</taxon>
    </lineage>
</organism>
<dbReference type="InterPro" id="IPR013767">
    <property type="entry name" value="PAS_fold"/>
</dbReference>
<evidence type="ECO:0000259" key="8">
    <source>
        <dbReference type="PROSITE" id="PS50109"/>
    </source>
</evidence>
<dbReference type="InterPro" id="IPR003661">
    <property type="entry name" value="HisK_dim/P_dom"/>
</dbReference>
<evidence type="ECO:0000256" key="2">
    <source>
        <dbReference type="ARBA" id="ARBA00012438"/>
    </source>
</evidence>
<dbReference type="EMBL" id="CP001896">
    <property type="protein sequence ID" value="ADC61648.1"/>
    <property type="molecule type" value="Genomic_DNA"/>
</dbReference>
<feature type="domain" description="Response regulatory" evidence="9">
    <location>
        <begin position="472"/>
        <end position="588"/>
    </location>
</feature>
<evidence type="ECO:0000259" key="9">
    <source>
        <dbReference type="PROSITE" id="PS50110"/>
    </source>
</evidence>
<dbReference type="Pfam" id="PF00072">
    <property type="entry name" value="Response_reg"/>
    <property type="match status" value="1"/>
</dbReference>
<dbReference type="eggNOG" id="COG2205">
    <property type="taxonomic scope" value="Bacteria"/>
</dbReference>
<dbReference type="Gene3D" id="3.30.565.10">
    <property type="entry name" value="Histidine kinase-like ATPase, C-terminal domain"/>
    <property type="match status" value="1"/>
</dbReference>
<dbReference type="KEGG" id="alv:Alvin_0699"/>
<dbReference type="SUPFAM" id="SSF47384">
    <property type="entry name" value="Homodimeric domain of signal transducing histidine kinase"/>
    <property type="match status" value="1"/>
</dbReference>
<feature type="domain" description="PAS" evidence="10">
    <location>
        <begin position="58"/>
        <end position="128"/>
    </location>
</feature>
<evidence type="ECO:0000256" key="6">
    <source>
        <dbReference type="PROSITE-ProRule" id="PRU00169"/>
    </source>
</evidence>
<protein>
    <recommendedName>
        <fullName evidence="2">histidine kinase</fullName>
        <ecNumber evidence="2">2.7.13.3</ecNumber>
    </recommendedName>
</protein>
<evidence type="ECO:0000256" key="1">
    <source>
        <dbReference type="ARBA" id="ARBA00000085"/>
    </source>
</evidence>
<evidence type="ECO:0000313" key="12">
    <source>
        <dbReference type="Proteomes" id="UP000001441"/>
    </source>
</evidence>
<dbReference type="InterPro" id="IPR000014">
    <property type="entry name" value="PAS"/>
</dbReference>
<evidence type="ECO:0000256" key="4">
    <source>
        <dbReference type="ARBA" id="ARBA00022679"/>
    </source>
</evidence>
<proteinExistence type="predicted"/>
<dbReference type="SMART" id="SM00091">
    <property type="entry name" value="PAS"/>
    <property type="match status" value="1"/>
</dbReference>
<dbReference type="Gene3D" id="3.40.50.2300">
    <property type="match status" value="1"/>
</dbReference>
<dbReference type="GO" id="GO:0005886">
    <property type="term" value="C:plasma membrane"/>
    <property type="evidence" value="ECO:0007669"/>
    <property type="project" value="UniProtKB-ARBA"/>
</dbReference>
<dbReference type="Pfam" id="PF00512">
    <property type="entry name" value="HisKA"/>
    <property type="match status" value="1"/>
</dbReference>
<dbReference type="HOGENOM" id="CLU_000445_114_15_6"/>
<dbReference type="CDD" id="cd17580">
    <property type="entry name" value="REC_2_DhkD-like"/>
    <property type="match status" value="1"/>
</dbReference>
<dbReference type="PANTHER" id="PTHR43547">
    <property type="entry name" value="TWO-COMPONENT HISTIDINE KINASE"/>
    <property type="match status" value="1"/>
</dbReference>
<dbReference type="InterPro" id="IPR035965">
    <property type="entry name" value="PAS-like_dom_sf"/>
</dbReference>
<dbReference type="PROSITE" id="PS50110">
    <property type="entry name" value="RESPONSE_REGULATORY"/>
    <property type="match status" value="1"/>
</dbReference>
<evidence type="ECO:0000256" key="3">
    <source>
        <dbReference type="ARBA" id="ARBA00022553"/>
    </source>
</evidence>
<keyword evidence="5 11" id="KW-0418">Kinase</keyword>
<dbReference type="OrthoDB" id="8552871at2"/>
<dbReference type="PROSITE" id="PS50109">
    <property type="entry name" value="HIS_KIN"/>
    <property type="match status" value="1"/>
</dbReference>
<feature type="modified residue" description="4-aspartylphosphate" evidence="6">
    <location>
        <position position="521"/>
    </location>
</feature>
<dbReference type="GO" id="GO:0006355">
    <property type="term" value="P:regulation of DNA-templated transcription"/>
    <property type="evidence" value="ECO:0007669"/>
    <property type="project" value="InterPro"/>
</dbReference>
<dbReference type="CDD" id="cd00130">
    <property type="entry name" value="PAS"/>
    <property type="match status" value="1"/>
</dbReference>
<dbReference type="FunFam" id="3.30.565.10:FF:000006">
    <property type="entry name" value="Sensor histidine kinase WalK"/>
    <property type="match status" value="1"/>
</dbReference>